<keyword evidence="3" id="KW-1185">Reference proteome</keyword>
<evidence type="ECO:0000313" key="3">
    <source>
        <dbReference type="Proteomes" id="UP000503011"/>
    </source>
</evidence>
<protein>
    <submittedName>
        <fullName evidence="2">Transcriptional regulator</fullName>
    </submittedName>
</protein>
<dbReference type="InterPro" id="IPR010982">
    <property type="entry name" value="Lambda_DNA-bd_dom_sf"/>
</dbReference>
<name>A0A6F8YNI2_9ACTN</name>
<dbReference type="GO" id="GO:0003677">
    <property type="term" value="F:DNA binding"/>
    <property type="evidence" value="ECO:0007669"/>
    <property type="project" value="InterPro"/>
</dbReference>
<accession>A0A6F8YNI2</accession>
<evidence type="ECO:0000259" key="1">
    <source>
        <dbReference type="PROSITE" id="PS50943"/>
    </source>
</evidence>
<dbReference type="Pfam" id="PF19054">
    <property type="entry name" value="DUF5753"/>
    <property type="match status" value="1"/>
</dbReference>
<dbReference type="Gene3D" id="1.10.260.40">
    <property type="entry name" value="lambda repressor-like DNA-binding domains"/>
    <property type="match status" value="1"/>
</dbReference>
<dbReference type="CDD" id="cd00093">
    <property type="entry name" value="HTH_XRE"/>
    <property type="match status" value="1"/>
</dbReference>
<dbReference type="KEGG" id="psuu:Psuf_050380"/>
<feature type="domain" description="HTH cro/C1-type" evidence="1">
    <location>
        <begin position="21"/>
        <end position="74"/>
    </location>
</feature>
<proteinExistence type="predicted"/>
<dbReference type="SUPFAM" id="SSF47413">
    <property type="entry name" value="lambda repressor-like DNA-binding domains"/>
    <property type="match status" value="1"/>
</dbReference>
<dbReference type="Pfam" id="PF13560">
    <property type="entry name" value="HTH_31"/>
    <property type="match status" value="1"/>
</dbReference>
<dbReference type="PROSITE" id="PS50943">
    <property type="entry name" value="HTH_CROC1"/>
    <property type="match status" value="1"/>
</dbReference>
<dbReference type="SMART" id="SM00530">
    <property type="entry name" value="HTH_XRE"/>
    <property type="match status" value="1"/>
</dbReference>
<reference evidence="2 3" key="2">
    <citation type="submission" date="2020-03" db="EMBL/GenBank/DDBJ databases">
        <authorList>
            <person name="Ichikawa N."/>
            <person name="Kimura A."/>
            <person name="Kitahashi Y."/>
            <person name="Uohara A."/>
        </authorList>
    </citation>
    <scope>NUCLEOTIDE SEQUENCE [LARGE SCALE GENOMIC DNA]</scope>
    <source>
        <strain evidence="2 3">NBRC 105367</strain>
    </source>
</reference>
<dbReference type="InterPro" id="IPR043917">
    <property type="entry name" value="DUF5753"/>
</dbReference>
<dbReference type="EMBL" id="AP022871">
    <property type="protein sequence ID" value="BCB87725.1"/>
    <property type="molecule type" value="Genomic_DNA"/>
</dbReference>
<dbReference type="Proteomes" id="UP000503011">
    <property type="component" value="Chromosome"/>
</dbReference>
<dbReference type="AlphaFoldDB" id="A0A6F8YNI2"/>
<sequence length="310" mass="35411">MPTKREQFLPTIRSQYLGERMRGLREERGLTLKHVAAYIGVEFSTLARYERSEWPFRRDHVVALLDLYGIYDDSRRVQLIDLAQTSWRINQWESVGSRYAPTTGDSNGSMIVDPWWLQARAAELWVYAPLLIPEVVQNRDYAEALVRQTETDVRRADQIVRQVIARQQQLEDREPKTRLTILVEEPVLRRPIGGQAVMKQQLEYLSRLANQPHVDIRVLPTRAGWHPGLDGAFTVCKLDRPYPPVVLVEHLGGRLVVEATAADRYNAVFDKLKEAALVPVRSVELIHEAADDLTGSSRTRPDPTGQETTA</sequence>
<reference evidence="2 3" key="1">
    <citation type="submission" date="2020-03" db="EMBL/GenBank/DDBJ databases">
        <title>Whole genome shotgun sequence of Phytohabitans suffuscus NBRC 105367.</title>
        <authorList>
            <person name="Komaki H."/>
            <person name="Tamura T."/>
        </authorList>
    </citation>
    <scope>NUCLEOTIDE SEQUENCE [LARGE SCALE GENOMIC DNA]</scope>
    <source>
        <strain evidence="2 3">NBRC 105367</strain>
    </source>
</reference>
<organism evidence="2 3">
    <name type="scientific">Phytohabitans suffuscus</name>
    <dbReference type="NCBI Taxonomy" id="624315"/>
    <lineage>
        <taxon>Bacteria</taxon>
        <taxon>Bacillati</taxon>
        <taxon>Actinomycetota</taxon>
        <taxon>Actinomycetes</taxon>
        <taxon>Micromonosporales</taxon>
        <taxon>Micromonosporaceae</taxon>
    </lineage>
</organism>
<dbReference type="InterPro" id="IPR001387">
    <property type="entry name" value="Cro/C1-type_HTH"/>
</dbReference>
<gene>
    <name evidence="2" type="ORF">Psuf_050380</name>
</gene>
<evidence type="ECO:0000313" key="2">
    <source>
        <dbReference type="EMBL" id="BCB87725.1"/>
    </source>
</evidence>